<accession>A0ABX0LGM7</accession>
<feature type="signal peptide" evidence="1">
    <location>
        <begin position="1"/>
        <end position="28"/>
    </location>
</feature>
<proteinExistence type="predicted"/>
<dbReference type="RefSeq" id="WP_167224111.1">
    <property type="nucleotide sequence ID" value="NZ_VUYU01000006.1"/>
</dbReference>
<keyword evidence="3" id="KW-1185">Reference proteome</keyword>
<sequence length="252" mass="26935">MSISPRLQPLSMPLAAAWLLLACGVTQAAAMPKTDYWAPVLASVAGTYDSECTQMYPDAPGAAGTRGPVVVSADGNVTGAGLAQASLADMGVLLSRFREPNGAVSLSVLANKDARTVSFMAPAEGARIASFGVEPNATRCKIERPFEIARQSLYTTYAGTLDAKMKLTCLFNTSKKETEVDYQLANGIVKVADQVFDLNKATLERVKIEPNRNLSYNAHLADERTAVITMDAQGQLLRFRSIGKDVNATCKP</sequence>
<dbReference type="EMBL" id="VUYU01000006">
    <property type="protein sequence ID" value="NHZ33986.1"/>
    <property type="molecule type" value="Genomic_DNA"/>
</dbReference>
<protein>
    <submittedName>
        <fullName evidence="2">Uncharacterized protein</fullName>
    </submittedName>
</protein>
<evidence type="ECO:0000313" key="3">
    <source>
        <dbReference type="Proteomes" id="UP000785613"/>
    </source>
</evidence>
<gene>
    <name evidence="2" type="ORF">F0185_10360</name>
</gene>
<feature type="chain" id="PRO_5045381781" evidence="1">
    <location>
        <begin position="29"/>
        <end position="252"/>
    </location>
</feature>
<organism evidence="2 3">
    <name type="scientific">Massilia rubra</name>
    <dbReference type="NCBI Taxonomy" id="2607910"/>
    <lineage>
        <taxon>Bacteria</taxon>
        <taxon>Pseudomonadati</taxon>
        <taxon>Pseudomonadota</taxon>
        <taxon>Betaproteobacteria</taxon>
        <taxon>Burkholderiales</taxon>
        <taxon>Oxalobacteraceae</taxon>
        <taxon>Telluria group</taxon>
        <taxon>Massilia</taxon>
    </lineage>
</organism>
<evidence type="ECO:0000313" key="2">
    <source>
        <dbReference type="EMBL" id="NHZ33986.1"/>
    </source>
</evidence>
<keyword evidence="1" id="KW-0732">Signal</keyword>
<reference evidence="2 3" key="1">
    <citation type="submission" date="2019-09" db="EMBL/GenBank/DDBJ databases">
        <title>Taxonomy of Antarctic Massilia spp.: description of Massilia rubra sp. nov., Massilia aquatica sp. nov., Massilia mucilaginosa sp. nov., Massilia frigida sp. nov. isolated from streams, lakes and regoliths.</title>
        <authorList>
            <person name="Holochova P."/>
            <person name="Sedlacek I."/>
            <person name="Kralova S."/>
            <person name="Maslanova I."/>
            <person name="Busse H.-J."/>
            <person name="Stankova E."/>
            <person name="Vrbovska V."/>
            <person name="Kovarovic V."/>
            <person name="Bartak M."/>
            <person name="Svec P."/>
            <person name="Pantucek R."/>
        </authorList>
    </citation>
    <scope>NUCLEOTIDE SEQUENCE [LARGE SCALE GENOMIC DNA]</scope>
    <source>
        <strain evidence="2 3">CCM 8692</strain>
    </source>
</reference>
<name>A0ABX0LGM7_9BURK</name>
<comment type="caution">
    <text evidence="2">The sequence shown here is derived from an EMBL/GenBank/DDBJ whole genome shotgun (WGS) entry which is preliminary data.</text>
</comment>
<evidence type="ECO:0000256" key="1">
    <source>
        <dbReference type="SAM" id="SignalP"/>
    </source>
</evidence>
<dbReference type="Proteomes" id="UP000785613">
    <property type="component" value="Unassembled WGS sequence"/>
</dbReference>
<dbReference type="PROSITE" id="PS51257">
    <property type="entry name" value="PROKAR_LIPOPROTEIN"/>
    <property type="match status" value="1"/>
</dbReference>